<comment type="caution">
    <text evidence="5">The sequence shown here is derived from an EMBL/GenBank/DDBJ whole genome shotgun (WGS) entry which is preliminary data.</text>
</comment>
<dbReference type="Gene3D" id="3.40.47.10">
    <property type="match status" value="1"/>
</dbReference>
<name>A0A2I0SAU9_9ACTN</name>
<gene>
    <name evidence="5" type="ORF">CW362_42605</name>
</gene>
<keyword evidence="6" id="KW-1185">Reference proteome</keyword>
<dbReference type="Pfam" id="PF08990">
    <property type="entry name" value="Docking"/>
    <property type="match status" value="1"/>
</dbReference>
<dbReference type="InterPro" id="IPR014030">
    <property type="entry name" value="Ketoacyl_synth_N"/>
</dbReference>
<sequence>MTASTERVVAALRSSLKENERLRLENQQLAEAAHEPVAIVGMACRFPGGADTPDALWDLVARGRDAVGAFPADRGWNTDSLHDPTGRTPGTSYVDVGGFLHTAGDFDAEFFGISPREALAMDPQQRLLLETSWEALESAGLDPSSLRGENTGVYVGSQATDYG</sequence>
<comment type="cofactor">
    <cofactor evidence="1">
        <name>pantetheine 4'-phosphate</name>
        <dbReference type="ChEBI" id="CHEBI:47942"/>
    </cofactor>
</comment>
<dbReference type="PROSITE" id="PS52004">
    <property type="entry name" value="KS3_2"/>
    <property type="match status" value="1"/>
</dbReference>
<dbReference type="RefSeq" id="WP_162684449.1">
    <property type="nucleotide sequence ID" value="NZ_KZ627074.1"/>
</dbReference>
<feature type="non-terminal residue" evidence="5">
    <location>
        <position position="163"/>
    </location>
</feature>
<dbReference type="Pfam" id="PF00109">
    <property type="entry name" value="ketoacyl-synt"/>
    <property type="match status" value="1"/>
</dbReference>
<keyword evidence="3" id="KW-0511">Multifunctional enzyme</keyword>
<keyword evidence="2" id="KW-0808">Transferase</keyword>
<protein>
    <recommendedName>
        <fullName evidence="4">Ketosynthase family 3 (KS3) domain-containing protein</fullName>
    </recommendedName>
</protein>
<dbReference type="InterPro" id="IPR050091">
    <property type="entry name" value="PKS_NRPS_Biosynth_Enz"/>
</dbReference>
<feature type="domain" description="Ketosynthase family 3 (KS3)" evidence="4">
    <location>
        <begin position="34"/>
        <end position="163"/>
    </location>
</feature>
<dbReference type="AlphaFoldDB" id="A0A2I0SAU9"/>
<evidence type="ECO:0000259" key="4">
    <source>
        <dbReference type="PROSITE" id="PS52004"/>
    </source>
</evidence>
<dbReference type="EMBL" id="PJOS01000237">
    <property type="protein sequence ID" value="PKT67049.1"/>
    <property type="molecule type" value="Genomic_DNA"/>
</dbReference>
<evidence type="ECO:0000256" key="2">
    <source>
        <dbReference type="ARBA" id="ARBA00022679"/>
    </source>
</evidence>
<organism evidence="5 6">
    <name type="scientific">Streptomyces populi</name>
    <dbReference type="NCBI Taxonomy" id="2058924"/>
    <lineage>
        <taxon>Bacteria</taxon>
        <taxon>Bacillati</taxon>
        <taxon>Actinomycetota</taxon>
        <taxon>Actinomycetes</taxon>
        <taxon>Kitasatosporales</taxon>
        <taxon>Streptomycetaceae</taxon>
        <taxon>Streptomyces</taxon>
    </lineage>
</organism>
<dbReference type="Proteomes" id="UP000236178">
    <property type="component" value="Unassembled WGS sequence"/>
</dbReference>
<dbReference type="CDD" id="cd00833">
    <property type="entry name" value="PKS"/>
    <property type="match status" value="1"/>
</dbReference>
<proteinExistence type="predicted"/>
<evidence type="ECO:0000313" key="6">
    <source>
        <dbReference type="Proteomes" id="UP000236178"/>
    </source>
</evidence>
<dbReference type="GO" id="GO:0004312">
    <property type="term" value="F:fatty acid synthase activity"/>
    <property type="evidence" value="ECO:0007669"/>
    <property type="project" value="TreeGrafter"/>
</dbReference>
<dbReference type="InterPro" id="IPR015083">
    <property type="entry name" value="NorB/c/GfsB-D-like_docking"/>
</dbReference>
<dbReference type="SMART" id="SM00825">
    <property type="entry name" value="PKS_KS"/>
    <property type="match status" value="1"/>
</dbReference>
<dbReference type="GO" id="GO:0006633">
    <property type="term" value="P:fatty acid biosynthetic process"/>
    <property type="evidence" value="ECO:0007669"/>
    <property type="project" value="TreeGrafter"/>
</dbReference>
<evidence type="ECO:0000256" key="1">
    <source>
        <dbReference type="ARBA" id="ARBA00001957"/>
    </source>
</evidence>
<dbReference type="PANTHER" id="PTHR43775">
    <property type="entry name" value="FATTY ACID SYNTHASE"/>
    <property type="match status" value="1"/>
</dbReference>
<dbReference type="InterPro" id="IPR020841">
    <property type="entry name" value="PKS_Beta-ketoAc_synthase_dom"/>
</dbReference>
<dbReference type="PANTHER" id="PTHR43775:SF51">
    <property type="entry name" value="INACTIVE PHENOLPHTHIOCEROL SYNTHESIS POLYKETIDE SYNTHASE TYPE I PKS1-RELATED"/>
    <property type="match status" value="1"/>
</dbReference>
<dbReference type="InterPro" id="IPR016039">
    <property type="entry name" value="Thiolase-like"/>
</dbReference>
<dbReference type="SUPFAM" id="SSF53901">
    <property type="entry name" value="Thiolase-like"/>
    <property type="match status" value="1"/>
</dbReference>
<evidence type="ECO:0000313" key="5">
    <source>
        <dbReference type="EMBL" id="PKT67049.1"/>
    </source>
</evidence>
<evidence type="ECO:0000256" key="3">
    <source>
        <dbReference type="ARBA" id="ARBA00023268"/>
    </source>
</evidence>
<accession>A0A2I0SAU9</accession>
<reference evidence="5 6" key="1">
    <citation type="submission" date="2017-12" db="EMBL/GenBank/DDBJ databases">
        <title>Streptomyces populusis sp. nov., a novel endophytic actinobacterium isolated from stems of Populus adenopoda Maxim.</title>
        <authorList>
            <person name="Wang Z."/>
        </authorList>
    </citation>
    <scope>NUCLEOTIDE SEQUENCE [LARGE SCALE GENOMIC DNA]</scope>
    <source>
        <strain evidence="5 6">A249</strain>
    </source>
</reference>